<evidence type="ECO:0000313" key="3">
    <source>
        <dbReference type="Proteomes" id="UP000642284"/>
    </source>
</evidence>
<keyword evidence="2" id="KW-0413">Isomerase</keyword>
<dbReference type="EMBL" id="JACTVJ010000006">
    <property type="protein sequence ID" value="MBC9713703.1"/>
    <property type="molecule type" value="Genomic_DNA"/>
</dbReference>
<dbReference type="GO" id="GO:0016853">
    <property type="term" value="F:isomerase activity"/>
    <property type="evidence" value="ECO:0007669"/>
    <property type="project" value="UniProtKB-KW"/>
</dbReference>
<dbReference type="PANTHER" id="PTHR12110:SF41">
    <property type="entry name" value="INOSOSE DEHYDRATASE"/>
    <property type="match status" value="1"/>
</dbReference>
<proteinExistence type="predicted"/>
<gene>
    <name evidence="2" type="ORF">H9Y04_14105</name>
</gene>
<dbReference type="InterPro" id="IPR050312">
    <property type="entry name" value="IolE/XylAMocC-like"/>
</dbReference>
<dbReference type="Proteomes" id="UP000642284">
    <property type="component" value="Unassembled WGS sequence"/>
</dbReference>
<comment type="caution">
    <text evidence="2">The sequence shown here is derived from an EMBL/GenBank/DDBJ whole genome shotgun (WGS) entry which is preliminary data.</text>
</comment>
<dbReference type="InterPro" id="IPR006311">
    <property type="entry name" value="TAT_signal"/>
</dbReference>
<sequence length="303" mass="32422">MAHRTTLNRRAFLGSSLGLAVAAGFAAAPAYASDAPSVLEPSHTSESDAARTRCIPRGGIGMHLYTMRTPLAADFLGTLEQLAEIGYATVGVSGRHGHSASAIRGFLDRTGLRPVLEHVAYTTLTGAGLPQALEDLHTLGAKWPVVPSLPGSMHSPAGFRAAAREFNRIGQASRDAGLGPVQFHNHGADHAVVDGENLYEILLRETDPHLVAFELDVYWATNGGADPARLFVEHPRRFPALHVKDMAPNGDFADVGSGVLDFAAMFENAHVGGVQQWLVEHDRPADPFATARISYNHLAALRY</sequence>
<protein>
    <submittedName>
        <fullName evidence="2">Sugar phosphate isomerase/epimerase</fullName>
    </submittedName>
</protein>
<feature type="signal peptide" evidence="1">
    <location>
        <begin position="1"/>
        <end position="32"/>
    </location>
</feature>
<organism evidence="2 3">
    <name type="scientific">Streptomyces polyasparticus</name>
    <dbReference type="NCBI Taxonomy" id="2767826"/>
    <lineage>
        <taxon>Bacteria</taxon>
        <taxon>Bacillati</taxon>
        <taxon>Actinomycetota</taxon>
        <taxon>Actinomycetes</taxon>
        <taxon>Kitasatosporales</taxon>
        <taxon>Streptomycetaceae</taxon>
        <taxon>Streptomyces</taxon>
    </lineage>
</organism>
<dbReference type="Gene3D" id="3.20.20.150">
    <property type="entry name" value="Divalent-metal-dependent TIM barrel enzymes"/>
    <property type="match status" value="1"/>
</dbReference>
<dbReference type="PANTHER" id="PTHR12110">
    <property type="entry name" value="HYDROXYPYRUVATE ISOMERASE"/>
    <property type="match status" value="1"/>
</dbReference>
<reference evidence="2 3" key="1">
    <citation type="submission" date="2020-08" db="EMBL/GenBank/DDBJ databases">
        <title>Genemic of Streptomyces polyaspartic.</title>
        <authorList>
            <person name="Liu W."/>
        </authorList>
    </citation>
    <scope>NUCLEOTIDE SEQUENCE [LARGE SCALE GENOMIC DNA]</scope>
    <source>
        <strain evidence="2 3">TRM66268-LWL</strain>
    </source>
</reference>
<keyword evidence="1" id="KW-0732">Signal</keyword>
<dbReference type="PROSITE" id="PS51318">
    <property type="entry name" value="TAT"/>
    <property type="match status" value="1"/>
</dbReference>
<dbReference type="SUPFAM" id="SSF51658">
    <property type="entry name" value="Xylose isomerase-like"/>
    <property type="match status" value="1"/>
</dbReference>
<evidence type="ECO:0000313" key="2">
    <source>
        <dbReference type="EMBL" id="MBC9713703.1"/>
    </source>
</evidence>
<keyword evidence="3" id="KW-1185">Reference proteome</keyword>
<name>A0ABR7SE55_9ACTN</name>
<dbReference type="InterPro" id="IPR036237">
    <property type="entry name" value="Xyl_isomerase-like_sf"/>
</dbReference>
<accession>A0ABR7SE55</accession>
<feature type="chain" id="PRO_5045675341" evidence="1">
    <location>
        <begin position="33"/>
        <end position="303"/>
    </location>
</feature>
<evidence type="ECO:0000256" key="1">
    <source>
        <dbReference type="SAM" id="SignalP"/>
    </source>
</evidence>